<dbReference type="PANTHER" id="PTHR11113">
    <property type="entry name" value="N-ACETYLGLUCOSAMINE-6-PHOSPHATE DEACETYLASE"/>
    <property type="match status" value="1"/>
</dbReference>
<dbReference type="EC" id="3.5.4.2" evidence="2 6"/>
<dbReference type="GO" id="GO:0006146">
    <property type="term" value="P:adenine catabolic process"/>
    <property type="evidence" value="ECO:0007669"/>
    <property type="project" value="InterPro"/>
</dbReference>
<dbReference type="PANTHER" id="PTHR11113:SF2">
    <property type="entry name" value="ADENINE DEAMINASE"/>
    <property type="match status" value="1"/>
</dbReference>
<dbReference type="InterPro" id="IPR032466">
    <property type="entry name" value="Metal_Hydrolase"/>
</dbReference>
<comment type="similarity">
    <text evidence="1 6">Belongs to the metallo-dependent hydrolases superfamily. Adenine deaminase family.</text>
</comment>
<evidence type="ECO:0000256" key="6">
    <source>
        <dbReference type="HAMAP-Rule" id="MF_01518"/>
    </source>
</evidence>
<dbReference type="EMBL" id="AAWS01000023">
    <property type="protein sequence ID" value="EAY27519.1"/>
    <property type="molecule type" value="Genomic_DNA"/>
</dbReference>
<dbReference type="Pfam" id="PF01979">
    <property type="entry name" value="Amidohydro_1"/>
    <property type="match status" value="1"/>
</dbReference>
<keyword evidence="3 6" id="KW-0378">Hydrolase</keyword>
<evidence type="ECO:0000256" key="2">
    <source>
        <dbReference type="ARBA" id="ARBA00012782"/>
    </source>
</evidence>
<accession>A1ZQB0</accession>
<evidence type="ECO:0000313" key="10">
    <source>
        <dbReference type="EMBL" id="EAY27519.1"/>
    </source>
</evidence>
<proteinExistence type="inferred from homology"/>
<feature type="domain" description="Adenine deaminase C-terminal" evidence="9">
    <location>
        <begin position="375"/>
        <end position="540"/>
    </location>
</feature>
<dbReference type="InterPro" id="IPR011059">
    <property type="entry name" value="Metal-dep_hydrolase_composite"/>
</dbReference>
<dbReference type="eggNOG" id="COG1001">
    <property type="taxonomic scope" value="Bacteria"/>
</dbReference>
<feature type="domain" description="Amidohydrolase-related" evidence="8">
    <location>
        <begin position="45"/>
        <end position="325"/>
    </location>
</feature>
<gene>
    <name evidence="6" type="primary">ade</name>
    <name evidence="10" type="ORF">M23134_06920</name>
</gene>
<evidence type="ECO:0000256" key="5">
    <source>
        <dbReference type="ARBA" id="ARBA00047720"/>
    </source>
</evidence>
<dbReference type="HAMAP" id="MF_01518">
    <property type="entry name" value="Adenine_deamin"/>
    <property type="match status" value="1"/>
</dbReference>
<dbReference type="SUPFAM" id="SSF51338">
    <property type="entry name" value="Composite domain of metallo-dependent hydrolases"/>
    <property type="match status" value="1"/>
</dbReference>
<comment type="catalytic activity">
    <reaction evidence="5 6">
        <text>adenine + H2O + H(+) = hypoxanthine + NH4(+)</text>
        <dbReference type="Rhea" id="RHEA:23688"/>
        <dbReference type="ChEBI" id="CHEBI:15377"/>
        <dbReference type="ChEBI" id="CHEBI:15378"/>
        <dbReference type="ChEBI" id="CHEBI:16708"/>
        <dbReference type="ChEBI" id="CHEBI:17368"/>
        <dbReference type="ChEBI" id="CHEBI:28938"/>
        <dbReference type="EC" id="3.5.4.2"/>
    </reaction>
</comment>
<dbReference type="CDD" id="cd01295">
    <property type="entry name" value="AdeC"/>
    <property type="match status" value="1"/>
</dbReference>
<dbReference type="OrthoDB" id="9775607at2"/>
<comment type="cofactor">
    <cofactor evidence="6">
        <name>Mn(2+)</name>
        <dbReference type="ChEBI" id="CHEBI:29035"/>
    </cofactor>
</comment>
<dbReference type="NCBIfam" id="TIGR01178">
    <property type="entry name" value="ade"/>
    <property type="match status" value="1"/>
</dbReference>
<organism evidence="10 11">
    <name type="scientific">Microscilla marina ATCC 23134</name>
    <dbReference type="NCBI Taxonomy" id="313606"/>
    <lineage>
        <taxon>Bacteria</taxon>
        <taxon>Pseudomonadati</taxon>
        <taxon>Bacteroidota</taxon>
        <taxon>Cytophagia</taxon>
        <taxon>Cytophagales</taxon>
        <taxon>Microscillaceae</taxon>
        <taxon>Microscilla</taxon>
    </lineage>
</organism>
<evidence type="ECO:0000256" key="3">
    <source>
        <dbReference type="ARBA" id="ARBA00022801"/>
    </source>
</evidence>
<dbReference type="InterPro" id="IPR006680">
    <property type="entry name" value="Amidohydro-rel"/>
</dbReference>
<feature type="compositionally biased region" description="Acidic residues" evidence="7">
    <location>
        <begin position="552"/>
        <end position="564"/>
    </location>
</feature>
<dbReference type="Pfam" id="PF13382">
    <property type="entry name" value="Adenine_deam_C"/>
    <property type="match status" value="1"/>
</dbReference>
<dbReference type="Proteomes" id="UP000004095">
    <property type="component" value="Unassembled WGS sequence"/>
</dbReference>
<feature type="region of interest" description="Disordered" evidence="7">
    <location>
        <begin position="552"/>
        <end position="584"/>
    </location>
</feature>
<evidence type="ECO:0000259" key="8">
    <source>
        <dbReference type="Pfam" id="PF01979"/>
    </source>
</evidence>
<evidence type="ECO:0000313" key="11">
    <source>
        <dbReference type="Proteomes" id="UP000004095"/>
    </source>
</evidence>
<dbReference type="InterPro" id="IPR026912">
    <property type="entry name" value="Adenine_deam_C"/>
</dbReference>
<comment type="caution">
    <text evidence="10">The sequence shown here is derived from an EMBL/GenBank/DDBJ whole genome shotgun (WGS) entry which is preliminary data.</text>
</comment>
<dbReference type="RefSeq" id="WP_002699568.1">
    <property type="nucleotide sequence ID" value="NZ_AAWS01000023.1"/>
</dbReference>
<evidence type="ECO:0000259" key="9">
    <source>
        <dbReference type="Pfam" id="PF13382"/>
    </source>
</evidence>
<protein>
    <recommendedName>
        <fullName evidence="2 6">Adenine deaminase</fullName>
        <shortName evidence="6">Adenase</shortName>
        <shortName evidence="6">Adenine aminase</shortName>
        <ecNumber evidence="2 6">3.5.4.2</ecNumber>
    </recommendedName>
</protein>
<dbReference type="SUPFAM" id="SSF51556">
    <property type="entry name" value="Metallo-dependent hydrolases"/>
    <property type="match status" value="1"/>
</dbReference>
<dbReference type="AlphaFoldDB" id="A1ZQB0"/>
<reference evidence="10 11" key="1">
    <citation type="submission" date="2007-01" db="EMBL/GenBank/DDBJ databases">
        <authorList>
            <person name="Haygood M."/>
            <person name="Podell S."/>
            <person name="Anderson C."/>
            <person name="Hopkinson B."/>
            <person name="Roe K."/>
            <person name="Barbeau K."/>
            <person name="Gaasterland T."/>
            <person name="Ferriera S."/>
            <person name="Johnson J."/>
            <person name="Kravitz S."/>
            <person name="Beeson K."/>
            <person name="Sutton G."/>
            <person name="Rogers Y.-H."/>
            <person name="Friedman R."/>
            <person name="Frazier M."/>
            <person name="Venter J.C."/>
        </authorList>
    </citation>
    <scope>NUCLEOTIDE SEQUENCE [LARGE SCALE GENOMIC DNA]</scope>
    <source>
        <strain evidence="10 11">ATCC 23134</strain>
    </source>
</reference>
<dbReference type="InterPro" id="IPR006679">
    <property type="entry name" value="Adenine_deam"/>
</dbReference>
<evidence type="ECO:0000256" key="1">
    <source>
        <dbReference type="ARBA" id="ARBA00006773"/>
    </source>
</evidence>
<keyword evidence="11" id="KW-1185">Reference proteome</keyword>
<evidence type="ECO:0000256" key="4">
    <source>
        <dbReference type="ARBA" id="ARBA00023211"/>
    </source>
</evidence>
<dbReference type="Gene3D" id="3.20.20.140">
    <property type="entry name" value="Metal-dependent hydrolases"/>
    <property type="match status" value="1"/>
</dbReference>
<sequence>MSQAFSVRGNLVDITEEKVYPAQVQVLEGKIISIEKIETQEKLPYLLPGFVDAHVHIESSMLTPAEFARMAVVHGTVATVSDPHEIGNVMGVEGVEYMIENGKRVPFKFYFGAPSCVPATKFETAGAEITAEQIDELMKKPEVKYLAEMMNWPGVLFKDETVYKKLEIAKKHNKPIDGHAPGLKGEQAKQYIDAGISTDHECFTKEEALDKLRYGMKVIIREGSAAKNFEALVDLIHNHSANMMFCSDDKHPDSLVEGHIDALVKRALSKGIDLFKVLRVACVNPVAHYDLEVGQLKEGDTADFIMVKDLEDFHILKTYINGELVAEAGETKIEHLQSDIINNFNTSLKKVEQFEVKAKEGYEKISVIEVIDGELITKRLDVDATIKGGVVQTDIENDILKIVVVNRYQEATPAVAFIKNFGLKSGAIASSVGHDSHNIIAVGVDDDSICEAVNGLIKSKGGLSAVQGVESAVLPLPIAGLMTGEDGYEVAQQYIKIDQMAKKMGSKLISPFMSLSFMALLVIPDLKLSDLGLFDGQKFEFIDVFVQDETAEDQVEATTTEENEEVIKDSPEETTTSDEEAVNK</sequence>
<dbReference type="GO" id="GO:0000034">
    <property type="term" value="F:adenine deaminase activity"/>
    <property type="evidence" value="ECO:0007669"/>
    <property type="project" value="UniProtKB-UniRule"/>
</dbReference>
<feature type="compositionally biased region" description="Acidic residues" evidence="7">
    <location>
        <begin position="575"/>
        <end position="584"/>
    </location>
</feature>
<dbReference type="Gene3D" id="2.30.40.10">
    <property type="entry name" value="Urease, subunit C, domain 1"/>
    <property type="match status" value="1"/>
</dbReference>
<name>A1ZQB0_MICM2</name>
<keyword evidence="4 6" id="KW-0464">Manganese</keyword>
<evidence type="ECO:0000256" key="7">
    <source>
        <dbReference type="SAM" id="MobiDB-lite"/>
    </source>
</evidence>